<accession>A0A2K5L2V6</accession>
<feature type="region of interest" description="Disordered" evidence="1">
    <location>
        <begin position="1"/>
        <end position="41"/>
    </location>
</feature>
<dbReference type="AlphaFoldDB" id="A0A2K5L2V6"/>
<dbReference type="Proteomes" id="UP000233060">
    <property type="component" value="Unassembled WGS sequence"/>
</dbReference>
<proteinExistence type="predicted"/>
<dbReference type="OMA" id="CAWNSIF"/>
<sequence>MPGAPSWEQAQHDLETESRQVAGRPTAWASGTPWGRLDPRGLPLSLPPPWPAYLTLAHTPSFLPGGPDGTSELPSGPLPAFSGLPPLPEREPRYLLPPSRKLWPCRPVCTWNSIFPHLMGPR</sequence>
<protein>
    <submittedName>
        <fullName evidence="2">Uncharacterized protein</fullName>
    </submittedName>
</protein>
<dbReference type="Ensembl" id="ENSCATT00000025261.1">
    <property type="protein sequence ID" value="ENSCATP00000007282.1"/>
    <property type="gene ID" value="ENSCATG00000021841.1"/>
</dbReference>
<keyword evidence="3" id="KW-1185">Reference proteome</keyword>
<evidence type="ECO:0000256" key="1">
    <source>
        <dbReference type="SAM" id="MobiDB-lite"/>
    </source>
</evidence>
<reference evidence="2" key="2">
    <citation type="submission" date="2025-09" db="UniProtKB">
        <authorList>
            <consortium name="Ensembl"/>
        </authorList>
    </citation>
    <scope>IDENTIFICATION</scope>
</reference>
<organism evidence="2 3">
    <name type="scientific">Cercocebus atys</name>
    <name type="common">Sooty mangabey</name>
    <name type="synonym">Cercocebus torquatus atys</name>
    <dbReference type="NCBI Taxonomy" id="9531"/>
    <lineage>
        <taxon>Eukaryota</taxon>
        <taxon>Metazoa</taxon>
        <taxon>Chordata</taxon>
        <taxon>Craniata</taxon>
        <taxon>Vertebrata</taxon>
        <taxon>Euteleostomi</taxon>
        <taxon>Mammalia</taxon>
        <taxon>Eutheria</taxon>
        <taxon>Euarchontoglires</taxon>
        <taxon>Primates</taxon>
        <taxon>Haplorrhini</taxon>
        <taxon>Catarrhini</taxon>
        <taxon>Cercopithecidae</taxon>
        <taxon>Cercopithecinae</taxon>
        <taxon>Cercocebus</taxon>
    </lineage>
</organism>
<name>A0A2K5L2V6_CERAT</name>
<dbReference type="Bgee" id="ENSCATG00000021841">
    <property type="expression patterns" value="Expressed in thymus and 11 other cell types or tissues"/>
</dbReference>
<evidence type="ECO:0000313" key="2">
    <source>
        <dbReference type="Ensembl" id="ENSCATP00000007282.1"/>
    </source>
</evidence>
<evidence type="ECO:0000313" key="3">
    <source>
        <dbReference type="Proteomes" id="UP000233060"/>
    </source>
</evidence>
<dbReference type="GeneTree" id="ENSGT00910000147580"/>
<feature type="region of interest" description="Disordered" evidence="1">
    <location>
        <begin position="61"/>
        <end position="84"/>
    </location>
</feature>
<reference evidence="2" key="1">
    <citation type="submission" date="2025-08" db="UniProtKB">
        <authorList>
            <consortium name="Ensembl"/>
        </authorList>
    </citation>
    <scope>IDENTIFICATION</scope>
</reference>